<gene>
    <name evidence="8" type="primary">cydB</name>
    <name evidence="8" type="ORF">H2509_02020</name>
</gene>
<feature type="transmembrane region" description="Helical" evidence="7">
    <location>
        <begin position="117"/>
        <end position="139"/>
    </location>
</feature>
<evidence type="ECO:0000256" key="1">
    <source>
        <dbReference type="ARBA" id="ARBA00004651"/>
    </source>
</evidence>
<feature type="transmembrane region" description="Helical" evidence="7">
    <location>
        <begin position="6"/>
        <end position="38"/>
    </location>
</feature>
<dbReference type="GO" id="GO:0005886">
    <property type="term" value="C:plasma membrane"/>
    <property type="evidence" value="ECO:0007669"/>
    <property type="project" value="UniProtKB-SubCell"/>
</dbReference>
<evidence type="ECO:0000256" key="3">
    <source>
        <dbReference type="ARBA" id="ARBA00022475"/>
    </source>
</evidence>
<accession>A0A839AA37</accession>
<reference evidence="8 9" key="1">
    <citation type="submission" date="2020-07" db="EMBL/GenBank/DDBJ databases">
        <title>Stappia sp., F7233, whole genome shotgun sequencing project.</title>
        <authorList>
            <person name="Jiang S."/>
            <person name="Liu Z.W."/>
            <person name="Du Z.J."/>
        </authorList>
    </citation>
    <scope>NUCLEOTIDE SEQUENCE [LARGE SCALE GENOMIC DNA]</scope>
    <source>
        <strain evidence="8 9">F7233</strain>
    </source>
</reference>
<evidence type="ECO:0000256" key="4">
    <source>
        <dbReference type="ARBA" id="ARBA00022692"/>
    </source>
</evidence>
<keyword evidence="5 7" id="KW-1133">Transmembrane helix</keyword>
<comment type="subcellular location">
    <subcellularLocation>
        <location evidence="1">Cell membrane</location>
        <topology evidence="1">Multi-pass membrane protein</topology>
    </subcellularLocation>
</comment>
<evidence type="ECO:0000256" key="7">
    <source>
        <dbReference type="SAM" id="Phobius"/>
    </source>
</evidence>
<comment type="similarity">
    <text evidence="2">Belongs to the cytochrome ubiquinol oxidase subunit 2 family.</text>
</comment>
<dbReference type="GO" id="GO:0009055">
    <property type="term" value="F:electron transfer activity"/>
    <property type="evidence" value="ECO:0007669"/>
    <property type="project" value="TreeGrafter"/>
</dbReference>
<name>A0A839AA37_9HYPH</name>
<keyword evidence="4 7" id="KW-0812">Transmembrane</keyword>
<dbReference type="RefSeq" id="WP_182161778.1">
    <property type="nucleotide sequence ID" value="NZ_JACFXV010000031.1"/>
</dbReference>
<dbReference type="PIRSF" id="PIRSF000267">
    <property type="entry name" value="Cyt_oxidse_sub2"/>
    <property type="match status" value="1"/>
</dbReference>
<dbReference type="Proteomes" id="UP000541109">
    <property type="component" value="Unassembled WGS sequence"/>
</dbReference>
<keyword evidence="3" id="KW-1003">Cell membrane</keyword>
<evidence type="ECO:0000256" key="5">
    <source>
        <dbReference type="ARBA" id="ARBA00022989"/>
    </source>
</evidence>
<dbReference type="GO" id="GO:0070069">
    <property type="term" value="C:cytochrome complex"/>
    <property type="evidence" value="ECO:0007669"/>
    <property type="project" value="TreeGrafter"/>
</dbReference>
<dbReference type="InterPro" id="IPR003317">
    <property type="entry name" value="Cyt-d_oxidase_su2"/>
</dbReference>
<feature type="transmembrane region" description="Helical" evidence="7">
    <location>
        <begin position="82"/>
        <end position="105"/>
    </location>
</feature>
<feature type="transmembrane region" description="Helical" evidence="7">
    <location>
        <begin position="159"/>
        <end position="181"/>
    </location>
</feature>
<keyword evidence="6 7" id="KW-0472">Membrane</keyword>
<dbReference type="PANTHER" id="PTHR43141">
    <property type="entry name" value="CYTOCHROME BD2 SUBUNIT II"/>
    <property type="match status" value="1"/>
</dbReference>
<feature type="transmembrane region" description="Helical" evidence="7">
    <location>
        <begin position="299"/>
        <end position="324"/>
    </location>
</feature>
<dbReference type="EMBL" id="JACFXV010000031">
    <property type="protein sequence ID" value="MBA5775898.1"/>
    <property type="molecule type" value="Genomic_DNA"/>
</dbReference>
<dbReference type="NCBIfam" id="TIGR00203">
    <property type="entry name" value="cydB"/>
    <property type="match status" value="1"/>
</dbReference>
<dbReference type="GO" id="GO:0019646">
    <property type="term" value="P:aerobic electron transport chain"/>
    <property type="evidence" value="ECO:0007669"/>
    <property type="project" value="TreeGrafter"/>
</dbReference>
<dbReference type="AlphaFoldDB" id="A0A839AA37"/>
<feature type="transmembrane region" description="Helical" evidence="7">
    <location>
        <begin position="260"/>
        <end position="279"/>
    </location>
</feature>
<feature type="transmembrane region" description="Helical" evidence="7">
    <location>
        <begin position="225"/>
        <end position="248"/>
    </location>
</feature>
<evidence type="ECO:0000256" key="6">
    <source>
        <dbReference type="ARBA" id="ARBA00023136"/>
    </source>
</evidence>
<evidence type="ECO:0000256" key="2">
    <source>
        <dbReference type="ARBA" id="ARBA00007543"/>
    </source>
</evidence>
<dbReference type="PANTHER" id="PTHR43141:SF4">
    <property type="entry name" value="CYTOCHROME BD2 SUBUNIT II"/>
    <property type="match status" value="1"/>
</dbReference>
<dbReference type="GO" id="GO:0016682">
    <property type="term" value="F:oxidoreductase activity, acting on diphenols and related substances as donors, oxygen as acceptor"/>
    <property type="evidence" value="ECO:0007669"/>
    <property type="project" value="TreeGrafter"/>
</dbReference>
<organism evidence="8 9">
    <name type="scientific">Stappia albiluteola</name>
    <dbReference type="NCBI Taxonomy" id="2758565"/>
    <lineage>
        <taxon>Bacteria</taxon>
        <taxon>Pseudomonadati</taxon>
        <taxon>Pseudomonadota</taxon>
        <taxon>Alphaproteobacteria</taxon>
        <taxon>Hyphomicrobiales</taxon>
        <taxon>Stappiaceae</taxon>
        <taxon>Stappia</taxon>
    </lineage>
</organism>
<evidence type="ECO:0000313" key="8">
    <source>
        <dbReference type="EMBL" id="MBA5775898.1"/>
    </source>
</evidence>
<comment type="caution">
    <text evidence="8">The sequence shown here is derived from an EMBL/GenBank/DDBJ whole genome shotgun (WGS) entry which is preliminary data.</text>
</comment>
<feature type="transmembrane region" description="Helical" evidence="7">
    <location>
        <begin position="193"/>
        <end position="213"/>
    </location>
</feature>
<protein>
    <submittedName>
        <fullName evidence="8">Cytochrome d ubiquinol oxidase subunit II</fullName>
    </submittedName>
</protein>
<dbReference type="Pfam" id="PF02322">
    <property type="entry name" value="Cyt_bd_oxida_II"/>
    <property type="match status" value="1"/>
</dbReference>
<evidence type="ECO:0000313" key="9">
    <source>
        <dbReference type="Proteomes" id="UP000541109"/>
    </source>
</evidence>
<proteinExistence type="inferred from homology"/>
<keyword evidence="9" id="KW-1185">Reference proteome</keyword>
<sequence length="335" mass="36197">MPFDLPFIWALLIAVSIFAYVVLDGFDLGVGILFPFSASEDERSIMINAVAPVWDGNETWLILGGGGLFAVFPLAYSVLMPALYAPIIAMLIGLVFRGVVFEFRFKSSARSRPNWDLAFFLGSLVATFAQGVALGTVVQGVAVEGRAYAGGWYDWLSPFTLMTGAALVAGYGLLGATWLVWKTEGPVQQRFRSLSGRLAIAVLGFIGVVSLWMPLSEPEIFARWFAYPASFVTLPVPVLVAACAGLLFAGLKGTRDSVPFLAALGLFLLSYVGLAISLYPFIVPRSITIWQAAAPQSSLAFLLVGAVILLPLILGYTAYAYWVFRGKIRPGEGYH</sequence>